<dbReference type="InterPro" id="IPR007813">
    <property type="entry name" value="PilN"/>
</dbReference>
<dbReference type="Proteomes" id="UP000218824">
    <property type="component" value="Chromosome"/>
</dbReference>
<accession>A0AAU9AR41</accession>
<dbReference type="Pfam" id="PF05137">
    <property type="entry name" value="PilN"/>
    <property type="match status" value="1"/>
</dbReference>
<proteinExistence type="predicted"/>
<dbReference type="EMBL" id="AP014940">
    <property type="protein sequence ID" value="BAV97790.1"/>
    <property type="molecule type" value="Genomic_DNA"/>
</dbReference>
<protein>
    <recommendedName>
        <fullName evidence="4">Lipoprotein</fullName>
    </recommendedName>
</protein>
<evidence type="ECO:0000313" key="2">
    <source>
        <dbReference type="EMBL" id="BAV97790.1"/>
    </source>
</evidence>
<dbReference type="KEGG" id="lem:LEN_2303"/>
<feature type="region of interest" description="Disordered" evidence="1">
    <location>
        <begin position="1"/>
        <end position="26"/>
    </location>
</feature>
<feature type="compositionally biased region" description="Basic and acidic residues" evidence="1">
    <location>
        <begin position="10"/>
        <end position="23"/>
    </location>
</feature>
<gene>
    <name evidence="2" type="ORF">LEN_2303</name>
</gene>
<name>A0AAU9AR41_LYSEN</name>
<evidence type="ECO:0008006" key="4">
    <source>
        <dbReference type="Google" id="ProtNLM"/>
    </source>
</evidence>
<sequence length="140" mass="14562">MVLALAGCAPKDDPQRRTAEAEAKAAGTDFTAEAAAAAAAKPTRAATPASLGSLRERFQALVPASCRIDKVRAEGEVVWLTGSAENNAAVAAAMRAIEQAAAAAEPAGRLPGTELILLERRPDGRDHFEMRVRSAKLSTP</sequence>
<organism evidence="2 3">
    <name type="scientific">Lysobacter enzymogenes</name>
    <dbReference type="NCBI Taxonomy" id="69"/>
    <lineage>
        <taxon>Bacteria</taxon>
        <taxon>Pseudomonadati</taxon>
        <taxon>Pseudomonadota</taxon>
        <taxon>Gammaproteobacteria</taxon>
        <taxon>Lysobacterales</taxon>
        <taxon>Lysobacteraceae</taxon>
        <taxon>Lysobacter</taxon>
    </lineage>
</organism>
<reference evidence="2 3" key="1">
    <citation type="journal article" date="2017" name="DNA Res.">
        <title>Complete genome sequence and expression profile of the commercial lytic enzyme producer Lysobacter enzymogenes M497-1.</title>
        <authorList>
            <person name="Takami H."/>
            <person name="Toyoda A."/>
            <person name="Uchiyama I."/>
            <person name="Itoh T."/>
            <person name="Takaki Y."/>
            <person name="Arai W."/>
            <person name="Nishi S."/>
            <person name="Kawai M."/>
            <person name="Shinya K."/>
            <person name="Ikeda H."/>
        </authorList>
    </citation>
    <scope>NUCLEOTIDE SEQUENCE [LARGE SCALE GENOMIC DNA]</scope>
    <source>
        <strain evidence="2 3">M497-1</strain>
    </source>
</reference>
<evidence type="ECO:0000256" key="1">
    <source>
        <dbReference type="SAM" id="MobiDB-lite"/>
    </source>
</evidence>
<evidence type="ECO:0000313" key="3">
    <source>
        <dbReference type="Proteomes" id="UP000218824"/>
    </source>
</evidence>
<dbReference type="AlphaFoldDB" id="A0AAU9AR41"/>